<evidence type="ECO:0000313" key="2">
    <source>
        <dbReference type="Proteomes" id="UP001642487"/>
    </source>
</evidence>
<sequence>MSSLCNVHVCFSDIDRSGCVLLDGRSFSPFAFALKLSFQFPRSVTTGAQSPSFPSSSSSSSFCCGAIFTAPLFAPTPSPIPTGSALIQAGF</sequence>
<gene>
    <name evidence="1" type="ORF">CITCOLO1_LOCUS8861</name>
</gene>
<dbReference type="EMBL" id="OZ021737">
    <property type="protein sequence ID" value="CAK9316976.1"/>
    <property type="molecule type" value="Genomic_DNA"/>
</dbReference>
<organism evidence="1 2">
    <name type="scientific">Citrullus colocynthis</name>
    <name type="common">colocynth</name>
    <dbReference type="NCBI Taxonomy" id="252529"/>
    <lineage>
        <taxon>Eukaryota</taxon>
        <taxon>Viridiplantae</taxon>
        <taxon>Streptophyta</taxon>
        <taxon>Embryophyta</taxon>
        <taxon>Tracheophyta</taxon>
        <taxon>Spermatophyta</taxon>
        <taxon>Magnoliopsida</taxon>
        <taxon>eudicotyledons</taxon>
        <taxon>Gunneridae</taxon>
        <taxon>Pentapetalae</taxon>
        <taxon>rosids</taxon>
        <taxon>fabids</taxon>
        <taxon>Cucurbitales</taxon>
        <taxon>Cucurbitaceae</taxon>
        <taxon>Benincaseae</taxon>
        <taxon>Citrullus</taxon>
    </lineage>
</organism>
<keyword evidence="2" id="KW-1185">Reference proteome</keyword>
<protein>
    <submittedName>
        <fullName evidence="1">Uncharacterized protein</fullName>
    </submittedName>
</protein>
<reference evidence="1 2" key="1">
    <citation type="submission" date="2024-03" db="EMBL/GenBank/DDBJ databases">
        <authorList>
            <person name="Gkanogiannis A."/>
            <person name="Becerra Lopez-Lavalle L."/>
        </authorList>
    </citation>
    <scope>NUCLEOTIDE SEQUENCE [LARGE SCALE GENOMIC DNA]</scope>
</reference>
<proteinExistence type="predicted"/>
<accession>A0ABP0YBM8</accession>
<name>A0ABP0YBM8_9ROSI</name>
<evidence type="ECO:0000313" key="1">
    <source>
        <dbReference type="EMBL" id="CAK9316976.1"/>
    </source>
</evidence>
<dbReference type="Proteomes" id="UP001642487">
    <property type="component" value="Chromosome 3"/>
</dbReference>